<dbReference type="EMBL" id="JRKS01000002">
    <property type="protein sequence ID" value="KGJ09524.1"/>
    <property type="molecule type" value="Genomic_DNA"/>
</dbReference>
<dbReference type="GO" id="GO:0003677">
    <property type="term" value="F:DNA binding"/>
    <property type="evidence" value="ECO:0007669"/>
    <property type="project" value="UniProtKB-KW"/>
</dbReference>
<reference evidence="4 5" key="2">
    <citation type="submission" date="2014-10" db="EMBL/GenBank/DDBJ databases">
        <title>Paracoccus sanguinis sp. nov., isolated from clinical specimens of New York State patients.</title>
        <authorList>
            <person name="Mingle L.A."/>
            <person name="Cole J.A."/>
            <person name="Lapierre P."/>
            <person name="Musser K.A."/>
        </authorList>
    </citation>
    <scope>NUCLEOTIDE SEQUENCE [LARGE SCALE GENOMIC DNA]</scope>
    <source>
        <strain evidence="4 5">HAMBI 3106</strain>
    </source>
</reference>
<dbReference type="GO" id="GO:0000160">
    <property type="term" value="P:phosphorelay signal transduction system"/>
    <property type="evidence" value="ECO:0007669"/>
    <property type="project" value="InterPro"/>
</dbReference>
<accession>A0A099FG78</accession>
<dbReference type="STRING" id="690417.IC63_01830"/>
<feature type="domain" description="Response regulatory" evidence="3">
    <location>
        <begin position="21"/>
        <end position="139"/>
    </location>
</feature>
<dbReference type="CDD" id="cd00156">
    <property type="entry name" value="REC"/>
    <property type="match status" value="1"/>
</dbReference>
<reference evidence="4 5" key="1">
    <citation type="submission" date="2014-09" db="EMBL/GenBank/DDBJ databases">
        <authorList>
            <person name="McGinnis J.M."/>
            <person name="Wolfgang W.J."/>
        </authorList>
    </citation>
    <scope>NUCLEOTIDE SEQUENCE [LARGE SCALE GENOMIC DNA]</scope>
    <source>
        <strain evidence="4 5">HAMBI 3106</strain>
    </source>
</reference>
<dbReference type="PANTHER" id="PTHR43214:SF42">
    <property type="entry name" value="TRANSCRIPTIONAL REGULATORY PROTEIN DESR"/>
    <property type="match status" value="1"/>
</dbReference>
<evidence type="ECO:0000259" key="3">
    <source>
        <dbReference type="PROSITE" id="PS50110"/>
    </source>
</evidence>
<keyword evidence="5" id="KW-1185">Reference proteome</keyword>
<gene>
    <name evidence="4" type="ORF">IC63_01830</name>
</gene>
<evidence type="ECO:0000256" key="2">
    <source>
        <dbReference type="PROSITE-ProRule" id="PRU00169"/>
    </source>
</evidence>
<dbReference type="OrthoDB" id="5292887at2"/>
<dbReference type="InterPro" id="IPR016032">
    <property type="entry name" value="Sig_transdc_resp-reg_C-effctor"/>
</dbReference>
<dbReference type="PANTHER" id="PTHR43214">
    <property type="entry name" value="TWO-COMPONENT RESPONSE REGULATOR"/>
    <property type="match status" value="1"/>
</dbReference>
<dbReference type="Proteomes" id="UP000029917">
    <property type="component" value="Unassembled WGS sequence"/>
</dbReference>
<dbReference type="SUPFAM" id="SSF52172">
    <property type="entry name" value="CheY-like"/>
    <property type="match status" value="1"/>
</dbReference>
<proteinExistence type="predicted"/>
<comment type="caution">
    <text evidence="2">Lacks conserved residue(s) required for the propagation of feature annotation.</text>
</comment>
<comment type="caution">
    <text evidence="4">The sequence shown here is derived from an EMBL/GenBank/DDBJ whole genome shotgun (WGS) entry which is preliminary data.</text>
</comment>
<dbReference type="InterPro" id="IPR001789">
    <property type="entry name" value="Sig_transdc_resp-reg_receiver"/>
</dbReference>
<evidence type="ECO:0000313" key="4">
    <source>
        <dbReference type="EMBL" id="KGJ09524.1"/>
    </source>
</evidence>
<dbReference type="InterPro" id="IPR036388">
    <property type="entry name" value="WH-like_DNA-bd_sf"/>
</dbReference>
<evidence type="ECO:0000256" key="1">
    <source>
        <dbReference type="ARBA" id="ARBA00023125"/>
    </source>
</evidence>
<dbReference type="SUPFAM" id="SSF46894">
    <property type="entry name" value="C-terminal effector domain of the bipartite response regulators"/>
    <property type="match status" value="1"/>
</dbReference>
<sequence length="362" mass="38338">MPFAELAASLPRVLAQATGRRVVCCSDDPDGIETLGAYLAERGYLVRTVLSIPEAVAAVMLGGADLLLCEDSETAELGTQRLLARLQAGGLGGAPVPVLALSSSDHPEWLKALRLAGVDDILVKPADPETVEMTIRSRLALADRLRAAEARPAASGARAGPEGHASEAVTSASWERLMNRLSFGLIMAAEGHVLFANAAARKLAQHAGVRLVDWARTESRSWMRAAESESDDEITGFRVLSPGSSPGAPDTAMFVVHMNLGPTEFGSDCFATLLFPSDLPSHGTDLMARALGLTPAETVVAGHLATGRKPEEIAHLVSVTLTTVNYHLRNIYLKSGTSRQSDTVRLLRSVPLAGPQTPARRS</sequence>
<dbReference type="InterPro" id="IPR011006">
    <property type="entry name" value="CheY-like_superfamily"/>
</dbReference>
<evidence type="ECO:0000313" key="5">
    <source>
        <dbReference type="Proteomes" id="UP000029917"/>
    </source>
</evidence>
<dbReference type="InterPro" id="IPR000792">
    <property type="entry name" value="Tscrpt_reg_LuxR_C"/>
</dbReference>
<name>A0A099FG78_9RHOB</name>
<dbReference type="AlphaFoldDB" id="A0A099FG78"/>
<dbReference type="GO" id="GO:0006355">
    <property type="term" value="P:regulation of DNA-templated transcription"/>
    <property type="evidence" value="ECO:0007669"/>
    <property type="project" value="InterPro"/>
</dbReference>
<dbReference type="Gene3D" id="1.10.10.10">
    <property type="entry name" value="Winged helix-like DNA-binding domain superfamily/Winged helix DNA-binding domain"/>
    <property type="match status" value="1"/>
</dbReference>
<dbReference type="Gene3D" id="3.40.50.2300">
    <property type="match status" value="1"/>
</dbReference>
<keyword evidence="1" id="KW-0238">DNA-binding</keyword>
<protein>
    <recommendedName>
        <fullName evidence="3">Response regulatory domain-containing protein</fullName>
    </recommendedName>
</protein>
<organism evidence="4 5">
    <name type="scientific">Paracoccus sphaerophysae</name>
    <dbReference type="NCBI Taxonomy" id="690417"/>
    <lineage>
        <taxon>Bacteria</taxon>
        <taxon>Pseudomonadati</taxon>
        <taxon>Pseudomonadota</taxon>
        <taxon>Alphaproteobacteria</taxon>
        <taxon>Rhodobacterales</taxon>
        <taxon>Paracoccaceae</taxon>
        <taxon>Paracoccus</taxon>
    </lineage>
</organism>
<dbReference type="SMART" id="SM00421">
    <property type="entry name" value="HTH_LUXR"/>
    <property type="match status" value="1"/>
</dbReference>
<dbReference type="RefSeq" id="WP_036716342.1">
    <property type="nucleotide sequence ID" value="NZ_JRKS01000002.1"/>
</dbReference>
<dbReference type="InterPro" id="IPR039420">
    <property type="entry name" value="WalR-like"/>
</dbReference>
<dbReference type="PROSITE" id="PS50110">
    <property type="entry name" value="RESPONSE_REGULATORY"/>
    <property type="match status" value="1"/>
</dbReference>